<evidence type="ECO:0000256" key="1">
    <source>
        <dbReference type="SAM" id="MobiDB-lite"/>
    </source>
</evidence>
<dbReference type="AlphaFoldDB" id="A0AAV4EAW8"/>
<sequence>MNKYQRQSQKSNLWARRRNKTADLLLDGQLRYLDKRCKQGIKQHLRGTSRLEEDLRDLVHITNSDDLNRDPQHPLRNEKSGFTSWPDPVRGQRSKRTVSTPSTTRTAQCLPFSSQSHSCLSDDWSCRGKPDTPVVGENPQRFSKHHTVDINIDIENGSTSNQEIVELRPRVGKSDVETPISSKHDNHDIDKSALTNRFLTFPESSTRSMSEVDFDLKAEKICRFNRDGKVLRSSCRHFPCLIPSTYHALGFRRDDASTWSQAKPQSGILNSSNFILDKKDSKSLGKVQNTGRSEGSSPDVSEPSQSKQNYRSRSDHLAQPDETSNCSLEEPDETEDGYKPSIPKWLRGHQPKKFAFRPVSGPSFGPKPRDPVLERVRRGHSQTPALDKQPARMTVAGRMRGLRSLIDEMREKHQQAKPVDWAVNYGQRLPMRVLLNPVVPVGIV</sequence>
<accession>A0AAV4EAW8</accession>
<reference evidence="2 3" key="1">
    <citation type="journal article" date="2021" name="Elife">
        <title>Chloroplast acquisition without the gene transfer in kleptoplastic sea slugs, Plakobranchus ocellatus.</title>
        <authorList>
            <person name="Maeda T."/>
            <person name="Takahashi S."/>
            <person name="Yoshida T."/>
            <person name="Shimamura S."/>
            <person name="Takaki Y."/>
            <person name="Nagai Y."/>
            <person name="Toyoda A."/>
            <person name="Suzuki Y."/>
            <person name="Arimoto A."/>
            <person name="Ishii H."/>
            <person name="Satoh N."/>
            <person name="Nishiyama T."/>
            <person name="Hasebe M."/>
            <person name="Maruyama T."/>
            <person name="Minagawa J."/>
            <person name="Obokata J."/>
            <person name="Shigenobu S."/>
        </authorList>
    </citation>
    <scope>NUCLEOTIDE SEQUENCE [LARGE SCALE GENOMIC DNA]</scope>
</reference>
<feature type="region of interest" description="Disordered" evidence="1">
    <location>
        <begin position="63"/>
        <end position="107"/>
    </location>
</feature>
<organism evidence="2 3">
    <name type="scientific">Elysia marginata</name>
    <dbReference type="NCBI Taxonomy" id="1093978"/>
    <lineage>
        <taxon>Eukaryota</taxon>
        <taxon>Metazoa</taxon>
        <taxon>Spiralia</taxon>
        <taxon>Lophotrochozoa</taxon>
        <taxon>Mollusca</taxon>
        <taxon>Gastropoda</taxon>
        <taxon>Heterobranchia</taxon>
        <taxon>Euthyneura</taxon>
        <taxon>Panpulmonata</taxon>
        <taxon>Sacoglossa</taxon>
        <taxon>Placobranchoidea</taxon>
        <taxon>Plakobranchidae</taxon>
        <taxon>Elysia</taxon>
    </lineage>
</organism>
<keyword evidence="3" id="KW-1185">Reference proteome</keyword>
<dbReference type="EMBL" id="BMAT01007125">
    <property type="protein sequence ID" value="GFR58117.1"/>
    <property type="molecule type" value="Genomic_DNA"/>
</dbReference>
<proteinExistence type="predicted"/>
<comment type="caution">
    <text evidence="2">The sequence shown here is derived from an EMBL/GenBank/DDBJ whole genome shotgun (WGS) entry which is preliminary data.</text>
</comment>
<evidence type="ECO:0000313" key="3">
    <source>
        <dbReference type="Proteomes" id="UP000762676"/>
    </source>
</evidence>
<evidence type="ECO:0000313" key="2">
    <source>
        <dbReference type="EMBL" id="GFR58117.1"/>
    </source>
</evidence>
<protein>
    <recommendedName>
        <fullName evidence="4">DUF4685 domain-containing protein</fullName>
    </recommendedName>
</protein>
<feature type="compositionally biased region" description="Polar residues" evidence="1">
    <location>
        <begin position="97"/>
        <end position="107"/>
    </location>
</feature>
<gene>
    <name evidence="2" type="ORF">ElyMa_003473700</name>
</gene>
<evidence type="ECO:0008006" key="4">
    <source>
        <dbReference type="Google" id="ProtNLM"/>
    </source>
</evidence>
<dbReference type="Proteomes" id="UP000762676">
    <property type="component" value="Unassembled WGS sequence"/>
</dbReference>
<feature type="compositionally biased region" description="Basic and acidic residues" evidence="1">
    <location>
        <begin position="66"/>
        <end position="79"/>
    </location>
</feature>
<name>A0AAV4EAW8_9GAST</name>
<feature type="region of interest" description="Disordered" evidence="1">
    <location>
        <begin position="280"/>
        <end position="344"/>
    </location>
</feature>
<feature type="compositionally biased region" description="Polar residues" evidence="1">
    <location>
        <begin position="286"/>
        <end position="311"/>
    </location>
</feature>